<dbReference type="AlphaFoldDB" id="A0A3B0VMN6"/>
<gene>
    <name evidence="3" type="ORF">MNBD_GAMMA02-947</name>
</gene>
<dbReference type="SUPFAM" id="SSF53335">
    <property type="entry name" value="S-adenosyl-L-methionine-dependent methyltransferases"/>
    <property type="match status" value="1"/>
</dbReference>
<sequence>MAWFDNNEMWEVFYDCMFDRESFVVANQQCQQVLDLVDRPVKSVLDMACGPGRHVLGFSRLGLQVSGVDLSGYLLNQATNLIEQEQLDATLVHSDMLAYQPKNKFDLITNLFTSFGYYANPAMNQQMLNNAFNWLNPSGVMVIDTFGKEQAAHAIEPVHCTEYDNGDLRFERPMLINDMRIYSNEWILVRGNQAYRWEYEHFVYSADELTAMLKQAGFKQVEIYGSFSKDDYDLAAERLVAVARK</sequence>
<accession>A0A3B0VMN6</accession>
<dbReference type="Gene3D" id="2.20.25.110">
    <property type="entry name" value="S-adenosyl-L-methionine-dependent methyltransferases"/>
    <property type="match status" value="1"/>
</dbReference>
<feature type="domain" description="Methyltransferase" evidence="2">
    <location>
        <begin position="44"/>
        <end position="139"/>
    </location>
</feature>
<dbReference type="InterPro" id="IPR029063">
    <property type="entry name" value="SAM-dependent_MTases_sf"/>
</dbReference>
<organism evidence="3">
    <name type="scientific">hydrothermal vent metagenome</name>
    <dbReference type="NCBI Taxonomy" id="652676"/>
    <lineage>
        <taxon>unclassified sequences</taxon>
        <taxon>metagenomes</taxon>
        <taxon>ecological metagenomes</taxon>
    </lineage>
</organism>
<dbReference type="Gene3D" id="3.40.50.150">
    <property type="entry name" value="Vaccinia Virus protein VP39"/>
    <property type="match status" value="1"/>
</dbReference>
<reference evidence="3" key="1">
    <citation type="submission" date="2018-06" db="EMBL/GenBank/DDBJ databases">
        <authorList>
            <person name="Zhirakovskaya E."/>
        </authorList>
    </citation>
    <scope>NUCLEOTIDE SEQUENCE</scope>
</reference>
<dbReference type="Pfam" id="PF13649">
    <property type="entry name" value="Methyltransf_25"/>
    <property type="match status" value="1"/>
</dbReference>
<evidence type="ECO:0000256" key="1">
    <source>
        <dbReference type="ARBA" id="ARBA00022679"/>
    </source>
</evidence>
<protein>
    <recommendedName>
        <fullName evidence="2">Methyltransferase domain-containing protein</fullName>
    </recommendedName>
</protein>
<dbReference type="EMBL" id="UOFA01000096">
    <property type="protein sequence ID" value="VAW44211.1"/>
    <property type="molecule type" value="Genomic_DNA"/>
</dbReference>
<evidence type="ECO:0000313" key="3">
    <source>
        <dbReference type="EMBL" id="VAW44211.1"/>
    </source>
</evidence>
<dbReference type="CDD" id="cd02440">
    <property type="entry name" value="AdoMet_MTases"/>
    <property type="match status" value="1"/>
</dbReference>
<evidence type="ECO:0000259" key="2">
    <source>
        <dbReference type="Pfam" id="PF13649"/>
    </source>
</evidence>
<keyword evidence="1" id="KW-0808">Transferase</keyword>
<name>A0A3B0VMN6_9ZZZZ</name>
<dbReference type="InterPro" id="IPR041698">
    <property type="entry name" value="Methyltransf_25"/>
</dbReference>
<dbReference type="GO" id="GO:0016740">
    <property type="term" value="F:transferase activity"/>
    <property type="evidence" value="ECO:0007669"/>
    <property type="project" value="UniProtKB-KW"/>
</dbReference>
<proteinExistence type="predicted"/>
<dbReference type="PANTHER" id="PTHR43861">
    <property type="entry name" value="TRANS-ACONITATE 2-METHYLTRANSFERASE-RELATED"/>
    <property type="match status" value="1"/>
</dbReference>